<reference evidence="2 5" key="2">
    <citation type="submission" date="2015-06" db="EMBL/GenBank/DDBJ databases">
        <title>The Genome Sequence of None.</title>
        <authorList>
            <consortium name="The Broad Institute Genomics Platform"/>
            <consortium name="The Broad Institute Genome Sequencing Center for Infectious Disease"/>
            <person name="Earl A.M."/>
            <person name="Onderdonk A.B."/>
            <person name="Kirby J."/>
            <person name="Ferraro M.J."/>
            <person name="Huang S."/>
            <person name="Spencer M."/>
            <person name="Fodor A."/>
            <person name="Hooper D."/>
            <person name="Dekker J."/>
            <person name="O'Brien T."/>
            <person name="Quan V."/>
            <person name="Gombosev A."/>
            <person name="Delaney M."/>
            <person name="DuBois A."/>
            <person name="Ernst C."/>
            <person name="Kim D.S."/>
            <person name="Rossman W."/>
            <person name="Gohs F."/>
            <person name="Petruso H."/>
            <person name="Nozar T."/>
            <person name="Mougeot F."/>
            <person name="Manson-McGuire A."/>
            <person name="Young S."/>
            <person name="Abouelleil A."/>
            <person name="Cao P."/>
            <person name="Chapman S.B."/>
            <person name="Griggs A."/>
            <person name="Priest M."/>
            <person name="Shea T."/>
            <person name="Wortman I."/>
            <person name="Wortman J.R."/>
            <person name="Nusbaum C."/>
            <person name="Birren B."/>
        </authorList>
    </citation>
    <scope>NUCLEOTIDE SEQUENCE [LARGE SCALE GENOMIC DNA]</scope>
    <source>
        <strain evidence="2 5">MGH87</strain>
    </source>
</reference>
<name>A0A0J2H7B4_9ENTR</name>
<protein>
    <submittedName>
        <fullName evidence="3">Uncharacterized protein</fullName>
    </submittedName>
</protein>
<evidence type="ECO:0000313" key="1">
    <source>
        <dbReference type="EMBL" id="EWF91790.1"/>
    </source>
</evidence>
<accession>A0A0J2H7B4</accession>
<evidence type="ECO:0000313" key="3">
    <source>
        <dbReference type="EMBL" id="STW71721.1"/>
    </source>
</evidence>
<keyword evidence="5" id="KW-1185">Reference proteome</keyword>
<evidence type="ECO:0000313" key="2">
    <source>
        <dbReference type="EMBL" id="KLY31056.1"/>
    </source>
</evidence>
<proteinExistence type="predicted"/>
<dbReference type="Proteomes" id="UP000036305">
    <property type="component" value="Unassembled WGS sequence"/>
</dbReference>
<evidence type="ECO:0000313" key="5">
    <source>
        <dbReference type="Proteomes" id="UP000036305"/>
    </source>
</evidence>
<dbReference type="Proteomes" id="UP000020202">
    <property type="component" value="Unassembled WGS sequence"/>
</dbReference>
<comment type="caution">
    <text evidence="3">The sequence shown here is derived from an EMBL/GenBank/DDBJ whole genome shotgun (WGS) entry which is preliminary data.</text>
</comment>
<organism evidence="3 6">
    <name type="scientific">Klebsiella michiganensis</name>
    <dbReference type="NCBI Taxonomy" id="1134687"/>
    <lineage>
        <taxon>Bacteria</taxon>
        <taxon>Pseudomonadati</taxon>
        <taxon>Pseudomonadota</taxon>
        <taxon>Gammaproteobacteria</taxon>
        <taxon>Enterobacterales</taxon>
        <taxon>Enterobacteriaceae</taxon>
        <taxon>Klebsiella/Raoultella group</taxon>
        <taxon>Klebsiella</taxon>
    </lineage>
</organism>
<dbReference type="Proteomes" id="UP000254863">
    <property type="component" value="Unassembled WGS sequence"/>
</dbReference>
<reference evidence="3 6" key="3">
    <citation type="submission" date="2018-06" db="EMBL/GenBank/DDBJ databases">
        <authorList>
            <consortium name="Pathogen Informatics"/>
            <person name="Doyle S."/>
        </authorList>
    </citation>
    <scope>NUCLEOTIDE SEQUENCE [LARGE SCALE GENOMIC DNA]</scope>
    <source>
        <strain evidence="3 6">NCTC11685</strain>
    </source>
</reference>
<reference evidence="1 4" key="1">
    <citation type="submission" date="2014-01" db="EMBL/GenBank/DDBJ databases">
        <title>The Genome Sequence of Klebsiella oxytoca MGH 27.</title>
        <authorList>
            <consortium name="The Broad Institute Genomics Platform"/>
            <consortium name="The Broad Institute Genome Sequencing Center for Infectious Disease"/>
            <person name="Murphy C."/>
            <person name="Cosimi L."/>
            <person name="Cerqueira G."/>
            <person name="Feldgarden M."/>
            <person name="Earl A."/>
            <person name="Hung D."/>
            <person name="Onderdonk A.B."/>
            <person name="Ferraro M.J."/>
            <person name="Hooper D."/>
            <person name="Dekker J."/>
            <person name="O'Brien T."/>
            <person name="Huang S."/>
            <person name="Quan V."/>
            <person name="Ernst C."/>
            <person name="Delaney M."/>
            <person name="DuBois A."/>
            <person name="Kim D.S."/>
            <person name="Young S.K."/>
            <person name="Zeng Q."/>
            <person name="Gargeya S."/>
            <person name="Fitzgerald M."/>
            <person name="Abouelleil A."/>
            <person name="Alvarado L."/>
            <person name="Berlin A.M."/>
            <person name="Chapman S.B."/>
            <person name="Gainer-Dewar J."/>
            <person name="Goldberg J."/>
            <person name="Gnerre S."/>
            <person name="Griggs A."/>
            <person name="Gujja S."/>
            <person name="Hansen M."/>
            <person name="Howarth C."/>
            <person name="Imamovic A."/>
            <person name="Ireland A."/>
            <person name="Larimer J."/>
            <person name="McCowan C."/>
            <person name="Murphy C."/>
            <person name="Pearson M."/>
            <person name="Poon T.W."/>
            <person name="Priest M."/>
            <person name="Roberts A."/>
            <person name="Saif S."/>
            <person name="Shea T."/>
            <person name="Sykes S."/>
            <person name="Wortman J."/>
            <person name="Nusbaum C."/>
            <person name="Birren B."/>
        </authorList>
    </citation>
    <scope>NUCLEOTIDE SEQUENCE [LARGE SCALE GENOMIC DNA]</scope>
    <source>
        <strain evidence="1 4">MGH 27</strain>
    </source>
</reference>
<sequence length="39" mass="4852">MKAAWRLVVWWLNTLSERFPCDKRLLRVEYRRLTLANVF</sequence>
<dbReference type="EMBL" id="UGMS01000002">
    <property type="protein sequence ID" value="STW71721.1"/>
    <property type="molecule type" value="Genomic_DNA"/>
</dbReference>
<evidence type="ECO:0000313" key="4">
    <source>
        <dbReference type="Proteomes" id="UP000020202"/>
    </source>
</evidence>
<evidence type="ECO:0000313" key="6">
    <source>
        <dbReference type="Proteomes" id="UP000254863"/>
    </source>
</evidence>
<dbReference type="EMBL" id="JCNZ01000006">
    <property type="protein sequence ID" value="EWF91790.1"/>
    <property type="molecule type" value="Genomic_DNA"/>
</dbReference>
<dbReference type="EMBL" id="LEUS01000021">
    <property type="protein sequence ID" value="KLY31056.1"/>
    <property type="molecule type" value="Genomic_DNA"/>
</dbReference>
<gene>
    <name evidence="1" type="ORF">L373_01046</name>
    <name evidence="3" type="ORF">NCTC11685_05029</name>
    <name evidence="2" type="ORF">SK91_03345</name>
</gene>
<dbReference type="AlphaFoldDB" id="A0A0J2H7B4"/>